<dbReference type="AlphaFoldDB" id="I2Q6P5"/>
<dbReference type="EMBL" id="JH600068">
    <property type="protein sequence ID" value="EIG55451.1"/>
    <property type="molecule type" value="Genomic_DNA"/>
</dbReference>
<sequence>MTNMRFPFGDESHVIASLLSDQRYRAVANRRGQCYYQGRTFWRGMPVHCRLGAVGLARLPGDLSEAVWAGYYDPREPDSMLFDEIHADIFAFLKRHHPSPRR</sequence>
<name>I2Q6P5_9BACT</name>
<proteinExistence type="predicted"/>
<evidence type="ECO:0000313" key="1">
    <source>
        <dbReference type="EMBL" id="EIG55451.1"/>
    </source>
</evidence>
<reference evidence="1" key="1">
    <citation type="submission" date="2011-11" db="EMBL/GenBank/DDBJ databases">
        <title>Improved High-Quality Draft sequence of Desulfovibrio sp. U5L.</title>
        <authorList>
            <consortium name="US DOE Joint Genome Institute"/>
            <person name="Lucas S."/>
            <person name="Han J."/>
            <person name="Lapidus A."/>
            <person name="Cheng J.-F."/>
            <person name="Goodwin L."/>
            <person name="Pitluck S."/>
            <person name="Peters L."/>
            <person name="Ovchinnikova G."/>
            <person name="Held B."/>
            <person name="Detter J.C."/>
            <person name="Han C."/>
            <person name="Tapia R."/>
            <person name="Land M."/>
            <person name="Hauser L."/>
            <person name="Kyrpides N."/>
            <person name="Ivanova N."/>
            <person name="Pagani I."/>
            <person name="Gabster J."/>
            <person name="Walker C."/>
            <person name="Stolyar S."/>
            <person name="Stahl D."/>
            <person name="Arkin A."/>
            <person name="Dehal P."/>
            <person name="Hazen T."/>
            <person name="Woyke T."/>
        </authorList>
    </citation>
    <scope>NUCLEOTIDE SEQUENCE [LARGE SCALE GENOMIC DNA]</scope>
    <source>
        <strain evidence="1">U5L</strain>
    </source>
</reference>
<accession>I2Q6P5</accession>
<organism evidence="1">
    <name type="scientific">Desulfovibrio sp. U5L</name>
    <dbReference type="NCBI Taxonomy" id="596152"/>
    <lineage>
        <taxon>Bacteria</taxon>
        <taxon>Pseudomonadati</taxon>
        <taxon>Thermodesulfobacteriota</taxon>
        <taxon>Desulfovibrionia</taxon>
        <taxon>Desulfovibrionales</taxon>
        <taxon>Desulfovibrionaceae</taxon>
        <taxon>Desulfovibrio</taxon>
    </lineage>
</organism>
<dbReference type="OrthoDB" id="5456441at2"/>
<protein>
    <submittedName>
        <fullName evidence="1">Uncharacterized protein</fullName>
    </submittedName>
</protein>
<dbReference type="eggNOG" id="ENOG503183W">
    <property type="taxonomic scope" value="Bacteria"/>
</dbReference>
<dbReference type="HOGENOM" id="CLU_2272887_0_0_7"/>
<gene>
    <name evidence="1" type="ORF">DesU5LDRAFT_3840</name>
</gene>